<sequence length="154" mass="17182">MVVTMIFGIFGDVVQDVTGVAREVVPITEEFLNQTVRVLRGQNISESIYISLSRLDKRSPGTIQTASKVLERTSKVLNSVLKTTPKGTPLRKQTIKTLSAFANLNKEYRQYLNNKGLFRFIDGLQARSALKKFNKEFDILLKEAGLPVPLIPGS</sequence>
<accession>A0A0V7ZXE5</accession>
<dbReference type="EMBL" id="LMTZ01000029">
    <property type="protein sequence ID" value="KST69276.1"/>
    <property type="molecule type" value="Genomic_DNA"/>
</dbReference>
<protein>
    <submittedName>
        <fullName evidence="1">Uncharacterized protein</fullName>
    </submittedName>
</protein>
<organism evidence="1 2">
    <name type="scientific">Mastigocoleus testarum BC008</name>
    <dbReference type="NCBI Taxonomy" id="371196"/>
    <lineage>
        <taxon>Bacteria</taxon>
        <taxon>Bacillati</taxon>
        <taxon>Cyanobacteriota</taxon>
        <taxon>Cyanophyceae</taxon>
        <taxon>Nostocales</taxon>
        <taxon>Hapalosiphonaceae</taxon>
        <taxon>Mastigocoleus</taxon>
    </lineage>
</organism>
<reference evidence="1 2" key="1">
    <citation type="journal article" date="2015" name="Genome Announc.">
        <title>Draft Genome of the Euendolithic (true boring) Cyanobacterium Mastigocoleus testarum strain BC008.</title>
        <authorList>
            <person name="Guida B.S."/>
            <person name="Garcia-Pichel F."/>
        </authorList>
    </citation>
    <scope>NUCLEOTIDE SEQUENCE [LARGE SCALE GENOMIC DNA]</scope>
    <source>
        <strain evidence="1 2">BC008</strain>
    </source>
</reference>
<evidence type="ECO:0000313" key="1">
    <source>
        <dbReference type="EMBL" id="KST69276.1"/>
    </source>
</evidence>
<keyword evidence="2" id="KW-1185">Reference proteome</keyword>
<dbReference type="AlphaFoldDB" id="A0A0V7ZXE5"/>
<gene>
    <name evidence="1" type="ORF">BC008_03565</name>
</gene>
<proteinExistence type="predicted"/>
<name>A0A0V7ZXE5_9CYAN</name>
<comment type="caution">
    <text evidence="1">The sequence shown here is derived from an EMBL/GenBank/DDBJ whole genome shotgun (WGS) entry which is preliminary data.</text>
</comment>
<evidence type="ECO:0000313" key="2">
    <source>
        <dbReference type="Proteomes" id="UP000053372"/>
    </source>
</evidence>
<dbReference type="Proteomes" id="UP000053372">
    <property type="component" value="Unassembled WGS sequence"/>
</dbReference>